<evidence type="ECO:0008006" key="3">
    <source>
        <dbReference type="Google" id="ProtNLM"/>
    </source>
</evidence>
<dbReference type="AlphaFoldDB" id="T1H0U4"/>
<reference evidence="2" key="1">
    <citation type="submission" date="2013-02" db="EMBL/GenBank/DDBJ databases">
        <authorList>
            <person name="Hughes D."/>
        </authorList>
    </citation>
    <scope>NUCLEOTIDE SEQUENCE</scope>
    <source>
        <strain>Durham</strain>
        <strain evidence="2">NC isolate 2 -- Noor lab</strain>
    </source>
</reference>
<protein>
    <recommendedName>
        <fullName evidence="3">Plastocyanin-like domain-containing protein</fullName>
    </recommendedName>
</protein>
<keyword evidence="2" id="KW-1185">Reference proteome</keyword>
<dbReference type="EMBL" id="CAQQ02103459">
    <property type="status" value="NOT_ANNOTATED_CDS"/>
    <property type="molecule type" value="Genomic_DNA"/>
</dbReference>
<proteinExistence type="predicted"/>
<dbReference type="EMBL" id="CAQQ02103460">
    <property type="status" value="NOT_ANNOTATED_CDS"/>
    <property type="molecule type" value="Genomic_DNA"/>
</dbReference>
<dbReference type="EnsemblMetazoa" id="MESCA009786-RA">
    <property type="protein sequence ID" value="MESCA009786-PA"/>
    <property type="gene ID" value="MESCA009786"/>
</dbReference>
<dbReference type="Gene3D" id="2.60.40.420">
    <property type="entry name" value="Cupredoxins - blue copper proteins"/>
    <property type="match status" value="1"/>
</dbReference>
<name>T1H0U4_MEGSC</name>
<dbReference type="HOGENOM" id="CLU_1987157_0_0_1"/>
<evidence type="ECO:0000313" key="2">
    <source>
        <dbReference type="Proteomes" id="UP000015102"/>
    </source>
</evidence>
<dbReference type="STRING" id="36166.T1H0U4"/>
<dbReference type="EMBL" id="CAQQ02103458">
    <property type="status" value="NOT_ANNOTATED_CDS"/>
    <property type="molecule type" value="Genomic_DNA"/>
</dbReference>
<evidence type="ECO:0000313" key="1">
    <source>
        <dbReference type="EnsemblMetazoa" id="MESCA009786-PA"/>
    </source>
</evidence>
<organism evidence="1 2">
    <name type="scientific">Megaselia scalaris</name>
    <name type="common">Humpbacked fly</name>
    <name type="synonym">Phora scalaris</name>
    <dbReference type="NCBI Taxonomy" id="36166"/>
    <lineage>
        <taxon>Eukaryota</taxon>
        <taxon>Metazoa</taxon>
        <taxon>Ecdysozoa</taxon>
        <taxon>Arthropoda</taxon>
        <taxon>Hexapoda</taxon>
        <taxon>Insecta</taxon>
        <taxon>Pterygota</taxon>
        <taxon>Neoptera</taxon>
        <taxon>Endopterygota</taxon>
        <taxon>Diptera</taxon>
        <taxon>Brachycera</taxon>
        <taxon>Muscomorpha</taxon>
        <taxon>Platypezoidea</taxon>
        <taxon>Phoridae</taxon>
        <taxon>Megaseliini</taxon>
        <taxon>Megaselia</taxon>
    </lineage>
</organism>
<accession>T1H0U4</accession>
<reference evidence="1" key="2">
    <citation type="submission" date="2015-06" db="UniProtKB">
        <authorList>
            <consortium name="EnsemblMetazoa"/>
        </authorList>
    </citation>
    <scope>IDENTIFICATION</scope>
</reference>
<dbReference type="Proteomes" id="UP000015102">
    <property type="component" value="Unassembled WGS sequence"/>
</dbReference>
<dbReference type="InterPro" id="IPR008972">
    <property type="entry name" value="Cupredoxin"/>
</dbReference>
<sequence>ERYDFVINADQQVGAYWIQLRGLGECGIRRAQQLAILRYARGPYQPSSPAPTYDVGIPQGVVMNPLDAQCNRQRDDAICVSQLKSAKDIDRGILQEKPDVKIFLPFRFYLYRPEELFMPNTYNRYL</sequence>